<comment type="similarity">
    <text evidence="7 8">Belongs to the pseudomonas-type ThrB family.</text>
</comment>
<keyword evidence="2 8" id="KW-0808">Transferase</keyword>
<dbReference type="EMBL" id="CP012333">
    <property type="protein sequence ID" value="AKV01045.1"/>
    <property type="molecule type" value="Genomic_DNA"/>
</dbReference>
<keyword evidence="6 8" id="KW-0067">ATP-binding</keyword>
<dbReference type="GO" id="GO:0004413">
    <property type="term" value="F:homoserine kinase activity"/>
    <property type="evidence" value="ECO:0007669"/>
    <property type="project" value="UniProtKB-UniRule"/>
</dbReference>
<dbReference type="InterPro" id="IPR011009">
    <property type="entry name" value="Kinase-like_dom_sf"/>
</dbReference>
<keyword evidence="11" id="KW-1185">Reference proteome</keyword>
<keyword evidence="3 8" id="KW-0791">Threonine biosynthesis</keyword>
<proteinExistence type="inferred from homology"/>
<dbReference type="HAMAP" id="MF_00301">
    <property type="entry name" value="Homoser_kinase_2"/>
    <property type="match status" value="1"/>
</dbReference>
<comment type="pathway">
    <text evidence="8">Amino-acid biosynthesis; L-threonine biosynthesis; L-threonine from L-aspartate: step 4/5.</text>
</comment>
<evidence type="ECO:0000259" key="9">
    <source>
        <dbReference type="Pfam" id="PF01636"/>
    </source>
</evidence>
<evidence type="ECO:0000256" key="5">
    <source>
        <dbReference type="ARBA" id="ARBA00022777"/>
    </source>
</evidence>
<sequence>MAIRTIPADADLQSFLSAYGRGSPSNVRGLEAGTVNTSYAVNLGDDRYFLRIYEEQGHDGAEREAALLFHLASNGVPTPAPIATPDGTLVRTLAGKPAALFPWVDGDMLCQRAVTPEAARITGASLAMVHRVGPPPSAAPNEGRFGPKDLVVRCSRIASSSDPEARVLGDSLSEAVSSVAKRRDPLLPSGLVHGDLFRDNVLWQQSRIAALLDFESAHHGPFAYDLAVTILSWSFADALVPDIARAIVEGYREEREITPPERDALYDEAILATLRFTITRITDDAIRVGKRWQRFVERREAIERLGRSGFREVLGL</sequence>
<dbReference type="InterPro" id="IPR005280">
    <property type="entry name" value="Homoserine_kinase_II"/>
</dbReference>
<dbReference type="PANTHER" id="PTHR21064:SF6">
    <property type="entry name" value="AMINOGLYCOSIDE PHOSPHOTRANSFERASE DOMAIN-CONTAINING PROTEIN"/>
    <property type="match status" value="1"/>
</dbReference>
<evidence type="ECO:0000313" key="10">
    <source>
        <dbReference type="EMBL" id="AKV01045.1"/>
    </source>
</evidence>
<keyword evidence="4 8" id="KW-0547">Nucleotide-binding</keyword>
<reference evidence="10 11" key="1">
    <citation type="submission" date="2015-08" db="EMBL/GenBank/DDBJ databases">
        <authorList>
            <person name="Babu N.S."/>
            <person name="Beckwith C.J."/>
            <person name="Beseler K.G."/>
            <person name="Brison A."/>
            <person name="Carone J.V."/>
            <person name="Caskin T.P."/>
            <person name="Diamond M."/>
            <person name="Durham M.E."/>
            <person name="Foxe J.M."/>
            <person name="Go M."/>
            <person name="Henderson B.A."/>
            <person name="Jones I.B."/>
            <person name="McGettigan J.A."/>
            <person name="Micheletti S.J."/>
            <person name="Nasrallah M.E."/>
            <person name="Ortiz D."/>
            <person name="Piller C.R."/>
            <person name="Privatt S.R."/>
            <person name="Schneider S.L."/>
            <person name="Sharp S."/>
            <person name="Smith T.C."/>
            <person name="Stanton J.D."/>
            <person name="Ullery H.E."/>
            <person name="Wilson R.J."/>
            <person name="Serrano M.G."/>
            <person name="Buck G."/>
            <person name="Lee V."/>
            <person name="Wang Y."/>
            <person name="Carvalho R."/>
            <person name="Voegtly L."/>
            <person name="Shi R."/>
            <person name="Duckworth R."/>
            <person name="Johnson A."/>
            <person name="Loviza R."/>
            <person name="Walstead R."/>
            <person name="Shah Z."/>
            <person name="Kiflezghi M."/>
            <person name="Wade K."/>
            <person name="Ball S.L."/>
            <person name="Bradley K.W."/>
            <person name="Asai D.J."/>
            <person name="Bowman C.A."/>
            <person name="Russell D.A."/>
            <person name="Pope W.H."/>
            <person name="Jacobs-Sera D."/>
            <person name="Hendrix R.W."/>
            <person name="Hatfull G.F."/>
        </authorList>
    </citation>
    <scope>NUCLEOTIDE SEQUENCE [LARGE SCALE GENOMIC DNA]</scope>
    <source>
        <strain evidence="10 11">DSM 27648</strain>
    </source>
</reference>
<dbReference type="Pfam" id="PF01636">
    <property type="entry name" value="APH"/>
    <property type="match status" value="1"/>
</dbReference>
<dbReference type="CDD" id="cd05153">
    <property type="entry name" value="HomoserineK_II"/>
    <property type="match status" value="1"/>
</dbReference>
<dbReference type="Gene3D" id="3.90.1200.10">
    <property type="match status" value="1"/>
</dbReference>
<evidence type="ECO:0000256" key="7">
    <source>
        <dbReference type="ARBA" id="ARBA00038240"/>
    </source>
</evidence>
<evidence type="ECO:0000256" key="1">
    <source>
        <dbReference type="ARBA" id="ARBA00022605"/>
    </source>
</evidence>
<dbReference type="EC" id="2.7.1.39" evidence="8"/>
<dbReference type="Proteomes" id="UP000064967">
    <property type="component" value="Chromosome"/>
</dbReference>
<dbReference type="SUPFAM" id="SSF56112">
    <property type="entry name" value="Protein kinase-like (PK-like)"/>
    <property type="match status" value="1"/>
</dbReference>
<accession>A0A0K1Q6K5</accession>
<dbReference type="PATRIC" id="fig|1391654.3.peg.7818"/>
<feature type="domain" description="Aminoglycoside phosphotransferase" evidence="9">
    <location>
        <begin position="27"/>
        <end position="254"/>
    </location>
</feature>
<dbReference type="OrthoDB" id="9797603at2"/>
<comment type="catalytic activity">
    <reaction evidence="8">
        <text>L-homoserine + ATP = O-phospho-L-homoserine + ADP + H(+)</text>
        <dbReference type="Rhea" id="RHEA:13985"/>
        <dbReference type="ChEBI" id="CHEBI:15378"/>
        <dbReference type="ChEBI" id="CHEBI:30616"/>
        <dbReference type="ChEBI" id="CHEBI:57476"/>
        <dbReference type="ChEBI" id="CHEBI:57590"/>
        <dbReference type="ChEBI" id="CHEBI:456216"/>
        <dbReference type="EC" id="2.7.1.39"/>
    </reaction>
</comment>
<keyword evidence="1 8" id="KW-0028">Amino-acid biosynthesis</keyword>
<evidence type="ECO:0000256" key="4">
    <source>
        <dbReference type="ARBA" id="ARBA00022741"/>
    </source>
</evidence>
<dbReference type="GO" id="GO:0009088">
    <property type="term" value="P:threonine biosynthetic process"/>
    <property type="evidence" value="ECO:0007669"/>
    <property type="project" value="UniProtKB-UniRule"/>
</dbReference>
<protein>
    <recommendedName>
        <fullName evidence="8">Homoserine kinase</fullName>
        <shortName evidence="8">HK</shortName>
        <shortName evidence="8">HSK</shortName>
        <ecNumber evidence="8">2.7.1.39</ecNumber>
    </recommendedName>
</protein>
<dbReference type="UniPathway" id="UPA00050">
    <property type="reaction ID" value="UER00064"/>
</dbReference>
<dbReference type="InterPro" id="IPR002575">
    <property type="entry name" value="Aminoglycoside_PTrfase"/>
</dbReference>
<name>A0A0K1Q6K5_9BACT</name>
<dbReference type="PANTHER" id="PTHR21064">
    <property type="entry name" value="AMINOGLYCOSIDE PHOSPHOTRANSFERASE DOMAIN-CONTAINING PROTEIN-RELATED"/>
    <property type="match status" value="1"/>
</dbReference>
<dbReference type="Gene3D" id="3.30.200.20">
    <property type="entry name" value="Phosphorylase Kinase, domain 1"/>
    <property type="match status" value="1"/>
</dbReference>
<dbReference type="GO" id="GO:0005524">
    <property type="term" value="F:ATP binding"/>
    <property type="evidence" value="ECO:0007669"/>
    <property type="project" value="UniProtKB-KW"/>
</dbReference>
<evidence type="ECO:0000256" key="3">
    <source>
        <dbReference type="ARBA" id="ARBA00022697"/>
    </source>
</evidence>
<dbReference type="KEGG" id="llu:AKJ09_07708"/>
<dbReference type="InterPro" id="IPR050249">
    <property type="entry name" value="Pseudomonas-type_ThrB"/>
</dbReference>
<dbReference type="STRING" id="1391654.AKJ09_07708"/>
<dbReference type="AlphaFoldDB" id="A0A0K1Q6K5"/>
<evidence type="ECO:0000256" key="6">
    <source>
        <dbReference type="ARBA" id="ARBA00022840"/>
    </source>
</evidence>
<keyword evidence="5 8" id="KW-0418">Kinase</keyword>
<gene>
    <name evidence="8" type="primary">thrB</name>
    <name evidence="10" type="ORF">AKJ09_07708</name>
</gene>
<evidence type="ECO:0000256" key="2">
    <source>
        <dbReference type="ARBA" id="ARBA00022679"/>
    </source>
</evidence>
<organism evidence="10 11">
    <name type="scientific">Labilithrix luteola</name>
    <dbReference type="NCBI Taxonomy" id="1391654"/>
    <lineage>
        <taxon>Bacteria</taxon>
        <taxon>Pseudomonadati</taxon>
        <taxon>Myxococcota</taxon>
        <taxon>Polyangia</taxon>
        <taxon>Polyangiales</taxon>
        <taxon>Labilitrichaceae</taxon>
        <taxon>Labilithrix</taxon>
    </lineage>
</organism>
<evidence type="ECO:0000313" key="11">
    <source>
        <dbReference type="Proteomes" id="UP000064967"/>
    </source>
</evidence>
<dbReference type="RefSeq" id="WP_146652218.1">
    <property type="nucleotide sequence ID" value="NZ_CP012333.1"/>
</dbReference>
<evidence type="ECO:0000256" key="8">
    <source>
        <dbReference type="HAMAP-Rule" id="MF_00301"/>
    </source>
</evidence>